<protein>
    <submittedName>
        <fullName evidence="2">Uncharacterized protein</fullName>
    </submittedName>
</protein>
<evidence type="ECO:0000313" key="2">
    <source>
        <dbReference type="EMBL" id="EQA45919.1"/>
    </source>
</evidence>
<dbReference type="RefSeq" id="WP_020987710.1">
    <property type="nucleotide sequence ID" value="NZ_AHMO02000008.1"/>
</dbReference>
<keyword evidence="3" id="KW-1185">Reference proteome</keyword>
<comment type="caution">
    <text evidence="2">The sequence shown here is derived from an EMBL/GenBank/DDBJ whole genome shotgun (WGS) entry which is preliminary data.</text>
</comment>
<reference evidence="2" key="1">
    <citation type="submission" date="2013-05" db="EMBL/GenBank/DDBJ databases">
        <authorList>
            <person name="Harkins D.M."/>
            <person name="Durkin A.S."/>
            <person name="Brinkac L.M."/>
            <person name="Haft D.H."/>
            <person name="Selengut J.D."/>
            <person name="Sanka R."/>
            <person name="DePew J."/>
            <person name="Purushe J."/>
            <person name="Hartskeerl R.A."/>
            <person name="Ahmed A."/>
            <person name="van der Linden H."/>
            <person name="Goris M.G.A."/>
            <person name="Vinetz J.M."/>
            <person name="Sutton G.G."/>
            <person name="Nierman W.C."/>
            <person name="Fouts D.E."/>
        </authorList>
    </citation>
    <scope>NUCLEOTIDE SEQUENCE [LARGE SCALE GENOMIC DNA]</scope>
    <source>
        <strain evidence="2">5399</strain>
    </source>
</reference>
<keyword evidence="1" id="KW-1133">Transmembrane helix</keyword>
<evidence type="ECO:0000256" key="1">
    <source>
        <dbReference type="SAM" id="Phobius"/>
    </source>
</evidence>
<organism evidence="2 3">
    <name type="scientific">Leptospira broomii serovar Hurstbridge str. 5399</name>
    <dbReference type="NCBI Taxonomy" id="1049789"/>
    <lineage>
        <taxon>Bacteria</taxon>
        <taxon>Pseudomonadati</taxon>
        <taxon>Spirochaetota</taxon>
        <taxon>Spirochaetia</taxon>
        <taxon>Leptospirales</taxon>
        <taxon>Leptospiraceae</taxon>
        <taxon>Leptospira</taxon>
    </lineage>
</organism>
<keyword evidence="1" id="KW-0472">Membrane</keyword>
<dbReference type="Proteomes" id="UP000015454">
    <property type="component" value="Unassembled WGS sequence"/>
</dbReference>
<keyword evidence="1" id="KW-0812">Transmembrane</keyword>
<dbReference type="EMBL" id="AHMO02000008">
    <property type="protein sequence ID" value="EQA45919.1"/>
    <property type="molecule type" value="Genomic_DNA"/>
</dbReference>
<name>T0GGD7_9LEPT</name>
<evidence type="ECO:0000313" key="3">
    <source>
        <dbReference type="Proteomes" id="UP000015454"/>
    </source>
</evidence>
<feature type="transmembrane region" description="Helical" evidence="1">
    <location>
        <begin position="30"/>
        <end position="48"/>
    </location>
</feature>
<gene>
    <name evidence="2" type="ORF">LEP1GSC050_2813</name>
</gene>
<proteinExistence type="predicted"/>
<sequence>MIKIFRKAAELILGIYYILSLKIQINRNRLYKKFYILLFILLCFPAYGQNSNSVFHFDTENEYIDFYYALKPLLIQIYPKVSTAWVQRNTSQYESDLENIVRLADRDYKNYRKVSIVKMGTSDLGPMVTPVISSGVVLMAKRKKTVGNESSWIVVIGFLKNGEILIINDSKLDAMLEIPVKDIGSAYYFLVESDNAQKKN</sequence>
<dbReference type="STRING" id="1049789.LEP1GSC050_2813"/>
<dbReference type="AlphaFoldDB" id="T0GGD7"/>
<accession>T0GGD7</accession>